<dbReference type="EMBL" id="CP069114">
    <property type="protein sequence ID" value="QSS63560.1"/>
    <property type="molecule type" value="Genomic_DNA"/>
</dbReference>
<proteinExistence type="predicted"/>
<evidence type="ECO:0000313" key="2">
    <source>
        <dbReference type="Proteomes" id="UP000663671"/>
    </source>
</evidence>
<reference evidence="1" key="1">
    <citation type="submission" date="2021-01" db="EMBL/GenBank/DDBJ databases">
        <title>Chromosome-level genome assembly of a human fungal pathogen reveals clustering of transcriptionally co-regulated genes.</title>
        <authorList>
            <person name="Voorhies M."/>
            <person name="Cohen S."/>
            <person name="Shea T.P."/>
            <person name="Petrus S."/>
            <person name="Munoz J.F."/>
            <person name="Poplawski S."/>
            <person name="Goldman W.E."/>
            <person name="Michael T."/>
            <person name="Cuomo C.A."/>
            <person name="Sil A."/>
            <person name="Beyhan S."/>
        </authorList>
    </citation>
    <scope>NUCLEOTIDE SEQUENCE</scope>
    <source>
        <strain evidence="1">WU24</strain>
    </source>
</reference>
<gene>
    <name evidence="1" type="ORF">I7I51_00618</name>
</gene>
<accession>A0A8A1MEH4</accession>
<name>A0A8A1MEH4_AJECA</name>
<organism evidence="1 2">
    <name type="scientific">Ajellomyces capsulatus</name>
    <name type="common">Darling's disease fungus</name>
    <name type="synonym">Histoplasma capsulatum</name>
    <dbReference type="NCBI Taxonomy" id="5037"/>
    <lineage>
        <taxon>Eukaryota</taxon>
        <taxon>Fungi</taxon>
        <taxon>Dikarya</taxon>
        <taxon>Ascomycota</taxon>
        <taxon>Pezizomycotina</taxon>
        <taxon>Eurotiomycetes</taxon>
        <taxon>Eurotiomycetidae</taxon>
        <taxon>Onygenales</taxon>
        <taxon>Ajellomycetaceae</taxon>
        <taxon>Histoplasma</taxon>
    </lineage>
</organism>
<dbReference type="VEuPathDB" id="FungiDB:I7I51_00618"/>
<dbReference type="Proteomes" id="UP000663671">
    <property type="component" value="Chromosome 1"/>
</dbReference>
<evidence type="ECO:0000313" key="1">
    <source>
        <dbReference type="EMBL" id="QSS63560.1"/>
    </source>
</evidence>
<protein>
    <submittedName>
        <fullName evidence="1">Uncharacterized protein</fullName>
    </submittedName>
</protein>
<dbReference type="AlphaFoldDB" id="A0A8A1MEH4"/>
<sequence length="102" mass="11815">MLLVVLHLEINEKCPEERKEKESERSYKGVLIEEGLEWKNIRDRALVERGVEERWLRDCGDGTARRTFIGAYGYVTGANSSQWSFFELMRPELNLAAIQEPG</sequence>